<reference evidence="6" key="1">
    <citation type="journal article" date="2019" name="Int. J. Syst. Evol. Microbiol.">
        <title>The Global Catalogue of Microorganisms (GCM) 10K type strain sequencing project: providing services to taxonomists for standard genome sequencing and annotation.</title>
        <authorList>
            <consortium name="The Broad Institute Genomics Platform"/>
            <consortium name="The Broad Institute Genome Sequencing Center for Infectious Disease"/>
            <person name="Wu L."/>
            <person name="Ma J."/>
        </authorList>
    </citation>
    <scope>NUCLEOTIDE SEQUENCE [LARGE SCALE GENOMIC DNA]</scope>
    <source>
        <strain evidence="6">CGMCC 1.15277</strain>
    </source>
</reference>
<gene>
    <name evidence="5" type="ORF">ACFP57_09540</name>
</gene>
<dbReference type="InterPro" id="IPR016163">
    <property type="entry name" value="Ald_DH_C"/>
</dbReference>
<evidence type="ECO:0000313" key="6">
    <source>
        <dbReference type="Proteomes" id="UP001596266"/>
    </source>
</evidence>
<dbReference type="Pfam" id="PF00171">
    <property type="entry name" value="Aldedh"/>
    <property type="match status" value="1"/>
</dbReference>
<organism evidence="5 6">
    <name type="scientific">Luteococcus sanguinis</name>
    <dbReference type="NCBI Taxonomy" id="174038"/>
    <lineage>
        <taxon>Bacteria</taxon>
        <taxon>Bacillati</taxon>
        <taxon>Actinomycetota</taxon>
        <taxon>Actinomycetes</taxon>
        <taxon>Propionibacteriales</taxon>
        <taxon>Propionibacteriaceae</taxon>
        <taxon>Luteococcus</taxon>
    </lineage>
</organism>
<dbReference type="InterPro" id="IPR050740">
    <property type="entry name" value="Aldehyde_DH_Superfamily"/>
</dbReference>
<comment type="caution">
    <text evidence="5">The sequence shown here is derived from an EMBL/GenBank/DDBJ whole genome shotgun (WGS) entry which is preliminary data.</text>
</comment>
<dbReference type="CDD" id="cd07103">
    <property type="entry name" value="ALDH_F5_SSADH_GabD"/>
    <property type="match status" value="1"/>
</dbReference>
<protein>
    <submittedName>
        <fullName evidence="5">NAD-dependent succinate-semialdehyde dehydrogenase</fullName>
    </submittedName>
</protein>
<accession>A0ABW1X359</accession>
<dbReference type="InterPro" id="IPR016160">
    <property type="entry name" value="Ald_DH_CS_CYS"/>
</dbReference>
<dbReference type="RefSeq" id="WP_343886461.1">
    <property type="nucleotide sequence ID" value="NZ_BAAAKI010000016.1"/>
</dbReference>
<dbReference type="PROSITE" id="PS00687">
    <property type="entry name" value="ALDEHYDE_DEHYDR_GLU"/>
    <property type="match status" value="1"/>
</dbReference>
<dbReference type="PANTHER" id="PTHR43353:SF5">
    <property type="entry name" value="SUCCINATE-SEMIALDEHYDE DEHYDROGENASE, MITOCHONDRIAL"/>
    <property type="match status" value="1"/>
</dbReference>
<dbReference type="InterPro" id="IPR016162">
    <property type="entry name" value="Ald_DH_N"/>
</dbReference>
<keyword evidence="6" id="KW-1185">Reference proteome</keyword>
<evidence type="ECO:0000313" key="5">
    <source>
        <dbReference type="EMBL" id="MFC6397219.1"/>
    </source>
</evidence>
<feature type="domain" description="Aldehyde dehydrogenase" evidence="4">
    <location>
        <begin position="22"/>
        <end position="480"/>
    </location>
</feature>
<dbReference type="EMBL" id="JBHSUA010000019">
    <property type="protein sequence ID" value="MFC6397219.1"/>
    <property type="molecule type" value="Genomic_DNA"/>
</dbReference>
<evidence type="ECO:0000256" key="2">
    <source>
        <dbReference type="PROSITE-ProRule" id="PRU10007"/>
    </source>
</evidence>
<dbReference type="Gene3D" id="3.40.605.10">
    <property type="entry name" value="Aldehyde Dehydrogenase, Chain A, domain 1"/>
    <property type="match status" value="1"/>
</dbReference>
<evidence type="ECO:0000256" key="1">
    <source>
        <dbReference type="ARBA" id="ARBA00023002"/>
    </source>
</evidence>
<evidence type="ECO:0000259" key="4">
    <source>
        <dbReference type="Pfam" id="PF00171"/>
    </source>
</evidence>
<dbReference type="Gene3D" id="3.40.309.10">
    <property type="entry name" value="Aldehyde Dehydrogenase, Chain A, domain 2"/>
    <property type="match status" value="1"/>
</dbReference>
<feature type="active site" evidence="2">
    <location>
        <position position="257"/>
    </location>
</feature>
<dbReference type="PANTHER" id="PTHR43353">
    <property type="entry name" value="SUCCINATE-SEMIALDEHYDE DEHYDROGENASE, MITOCHONDRIAL"/>
    <property type="match status" value="1"/>
</dbReference>
<proteinExistence type="inferred from homology"/>
<dbReference type="Proteomes" id="UP001596266">
    <property type="component" value="Unassembled WGS sequence"/>
</dbReference>
<dbReference type="InterPro" id="IPR016161">
    <property type="entry name" value="Ald_DH/histidinol_DH"/>
</dbReference>
<evidence type="ECO:0000256" key="3">
    <source>
        <dbReference type="RuleBase" id="RU003345"/>
    </source>
</evidence>
<sequence length="484" mass="51491">MGVDVEQVINQVPRGQFIAGQWTTSEATFEVINPATGEPLTSVCDATPDDARAALDAACAAADQWAATEPRVRAEILRRAYELIVERTDTFAALMTLEMGKPLAESKGEVTYGAEFFRWFSEEACRAEGRWTTAPLGGNRLLTMKQPVGPVYAITPWNFPLAMGTRKIGPALAAGCTVVIKPASATPLTMLYLMDVLSAAGVSDGVVNCVVSSRSSAVSEPILADDRLRKITFTGSTEVGRKLLSQASEHVLRTSMELGGNAPFLVLSDANVDAAVKGAMPAKFRNNGEACTAANRFYVHRDVAEEFTSKLVEATEKLVVGAGTEEATTLGPLVDQATRDKVAELVDDAVAKGATVLTGGHALQREGFFFEPTVLGDVPRDARLLRQEIFGPVAPIVVVDSDEEAIELANATEFGLMAYVFSRDIGRGITAVEKLQSGMVALNTGVVSNPAAPFGGVKQSGLGREGSHEGLDEYLETKYVGITL</sequence>
<comment type="similarity">
    <text evidence="3">Belongs to the aldehyde dehydrogenase family.</text>
</comment>
<name>A0ABW1X359_9ACTN</name>
<dbReference type="InterPro" id="IPR015590">
    <property type="entry name" value="Aldehyde_DH_dom"/>
</dbReference>
<dbReference type="SUPFAM" id="SSF53720">
    <property type="entry name" value="ALDH-like"/>
    <property type="match status" value="1"/>
</dbReference>
<dbReference type="PROSITE" id="PS00070">
    <property type="entry name" value="ALDEHYDE_DEHYDR_CYS"/>
    <property type="match status" value="1"/>
</dbReference>
<dbReference type="InterPro" id="IPR029510">
    <property type="entry name" value="Ald_DH_CS_GLU"/>
</dbReference>
<keyword evidence="1 3" id="KW-0560">Oxidoreductase</keyword>